<proteinExistence type="predicted"/>
<feature type="coiled-coil region" evidence="1">
    <location>
        <begin position="18"/>
        <end position="46"/>
    </location>
</feature>
<evidence type="ECO:0000313" key="2">
    <source>
        <dbReference type="EMBL" id="NDO78831.1"/>
    </source>
</evidence>
<dbReference type="RefSeq" id="WP_162230140.1">
    <property type="nucleotide sequence ID" value="NZ_JAFDPQ010000005.1"/>
</dbReference>
<name>A0A6N9R2I0_9MICC</name>
<dbReference type="Proteomes" id="UP000471026">
    <property type="component" value="Unassembled WGS sequence"/>
</dbReference>
<sequence>MNAHPTPVGAAADHADAVDVLSDLLAQQAQEIRRLSEELVASYEKEIRFFQNLESRDEQLKTQERTYLKKVWWLESELRKTREERDAAREERDTAREQWERTRASRTFRLQRRVWKLRKAVRSWR</sequence>
<evidence type="ECO:0000256" key="1">
    <source>
        <dbReference type="SAM" id="Coils"/>
    </source>
</evidence>
<keyword evidence="1" id="KW-0175">Coiled coil</keyword>
<gene>
    <name evidence="2" type="ORF">GKZ75_11510</name>
</gene>
<dbReference type="AlphaFoldDB" id="A0A6N9R2I0"/>
<feature type="coiled-coil region" evidence="1">
    <location>
        <begin position="71"/>
        <end position="98"/>
    </location>
</feature>
<evidence type="ECO:0000313" key="3">
    <source>
        <dbReference type="Proteomes" id="UP000471026"/>
    </source>
</evidence>
<dbReference type="EMBL" id="WMHZ01000018">
    <property type="protein sequence ID" value="NDO78831.1"/>
    <property type="molecule type" value="Genomic_DNA"/>
</dbReference>
<reference evidence="2 3" key="1">
    <citation type="submission" date="2019-11" db="EMBL/GenBank/DDBJ databases">
        <title>Draft genome sequence of Kocuria indica DP-K7, a methyl red degrading Actinobacterium.</title>
        <authorList>
            <person name="Kumaran S."/>
            <person name="Tischler D."/>
            <person name="Ngo A.C.R."/>
            <person name="Schultes F."/>
        </authorList>
    </citation>
    <scope>NUCLEOTIDE SEQUENCE [LARGE SCALE GENOMIC DNA]</scope>
    <source>
        <strain evidence="2 3">DP-K7</strain>
    </source>
</reference>
<accession>A0A6N9R2I0</accession>
<organism evidence="2 3">
    <name type="scientific">Kocuria marina subsp. indica</name>
    <dbReference type="NCBI Taxonomy" id="1049583"/>
    <lineage>
        <taxon>Bacteria</taxon>
        <taxon>Bacillati</taxon>
        <taxon>Actinomycetota</taxon>
        <taxon>Actinomycetes</taxon>
        <taxon>Micrococcales</taxon>
        <taxon>Micrococcaceae</taxon>
        <taxon>Kocuria</taxon>
    </lineage>
</organism>
<comment type="caution">
    <text evidence="2">The sequence shown here is derived from an EMBL/GenBank/DDBJ whole genome shotgun (WGS) entry which is preliminary data.</text>
</comment>
<protein>
    <submittedName>
        <fullName evidence="2">Uncharacterized protein</fullName>
    </submittedName>
</protein>